<dbReference type="InterPro" id="IPR013083">
    <property type="entry name" value="Znf_RING/FYVE/PHD"/>
</dbReference>
<gene>
    <name evidence="22" type="ORF">DNTS_018539</name>
</gene>
<dbReference type="CDD" id="cd16503">
    <property type="entry name" value="RING-HC_CHFR"/>
    <property type="match status" value="1"/>
</dbReference>
<dbReference type="GO" id="GO:0006511">
    <property type="term" value="P:ubiquitin-dependent protein catabolic process"/>
    <property type="evidence" value="ECO:0007669"/>
    <property type="project" value="TreeGrafter"/>
</dbReference>
<evidence type="ECO:0000313" key="22">
    <source>
        <dbReference type="EMBL" id="TRY87717.1"/>
    </source>
</evidence>
<dbReference type="SUPFAM" id="SSF49879">
    <property type="entry name" value="SMAD/FHA domain"/>
    <property type="match status" value="1"/>
</dbReference>
<dbReference type="InterPro" id="IPR008984">
    <property type="entry name" value="SMAD_FHA_dom_sf"/>
</dbReference>
<dbReference type="UniPathway" id="UPA00143"/>
<organism evidence="22 23">
    <name type="scientific">Danionella cerebrum</name>
    <dbReference type="NCBI Taxonomy" id="2873325"/>
    <lineage>
        <taxon>Eukaryota</taxon>
        <taxon>Metazoa</taxon>
        <taxon>Chordata</taxon>
        <taxon>Craniata</taxon>
        <taxon>Vertebrata</taxon>
        <taxon>Euteleostomi</taxon>
        <taxon>Actinopterygii</taxon>
        <taxon>Neopterygii</taxon>
        <taxon>Teleostei</taxon>
        <taxon>Ostariophysi</taxon>
        <taxon>Cypriniformes</taxon>
        <taxon>Danionidae</taxon>
        <taxon>Danioninae</taxon>
        <taxon>Danionella</taxon>
    </lineage>
</organism>
<dbReference type="Gene3D" id="3.30.40.10">
    <property type="entry name" value="Zinc/RING finger domain, C3HC4 (zinc finger)"/>
    <property type="match status" value="1"/>
</dbReference>
<keyword evidence="23" id="KW-1185">Reference proteome</keyword>
<dbReference type="PANTHER" id="PTHR16079:SF4">
    <property type="entry name" value="E3 UBIQUITIN-PROTEIN LIGASE CHFR"/>
    <property type="match status" value="1"/>
</dbReference>
<evidence type="ECO:0000256" key="18">
    <source>
        <dbReference type="PROSITE-ProRule" id="PRU00175"/>
    </source>
</evidence>
<dbReference type="SUPFAM" id="SSF57850">
    <property type="entry name" value="RING/U-box"/>
    <property type="match status" value="1"/>
</dbReference>
<feature type="domain" description="FHA" evidence="20">
    <location>
        <begin position="77"/>
        <end position="106"/>
    </location>
</feature>
<comment type="subcellular location">
    <subcellularLocation>
        <location evidence="2">Nucleus</location>
        <location evidence="2">PML body</location>
    </subcellularLocation>
</comment>
<dbReference type="Proteomes" id="UP000316079">
    <property type="component" value="Unassembled WGS sequence"/>
</dbReference>
<evidence type="ECO:0000256" key="6">
    <source>
        <dbReference type="ARBA" id="ARBA00017908"/>
    </source>
</evidence>
<comment type="pathway">
    <text evidence="3">Protein modification; protein ubiquitination.</text>
</comment>
<dbReference type="AlphaFoldDB" id="A0A553QCR7"/>
<dbReference type="STRING" id="623744.A0A553QCR7"/>
<evidence type="ECO:0000256" key="17">
    <source>
        <dbReference type="ARBA" id="ARBA00031332"/>
    </source>
</evidence>
<dbReference type="PROSITE" id="PS00518">
    <property type="entry name" value="ZF_RING_1"/>
    <property type="match status" value="1"/>
</dbReference>
<evidence type="ECO:0000256" key="1">
    <source>
        <dbReference type="ARBA" id="ARBA00000900"/>
    </source>
</evidence>
<evidence type="ECO:0000256" key="4">
    <source>
        <dbReference type="ARBA" id="ARBA00005797"/>
    </source>
</evidence>
<evidence type="ECO:0000256" key="11">
    <source>
        <dbReference type="ARBA" id="ARBA00022776"/>
    </source>
</evidence>
<evidence type="ECO:0000259" key="21">
    <source>
        <dbReference type="PROSITE" id="PS50089"/>
    </source>
</evidence>
<evidence type="ECO:0000256" key="19">
    <source>
        <dbReference type="SAM" id="MobiDB-lite"/>
    </source>
</evidence>
<evidence type="ECO:0000256" key="7">
    <source>
        <dbReference type="ARBA" id="ARBA00022618"/>
    </source>
</evidence>
<dbReference type="GO" id="GO:0061630">
    <property type="term" value="F:ubiquitin protein ligase activity"/>
    <property type="evidence" value="ECO:0007669"/>
    <property type="project" value="UniProtKB-EC"/>
</dbReference>
<evidence type="ECO:0000256" key="16">
    <source>
        <dbReference type="ARBA" id="ARBA00029800"/>
    </source>
</evidence>
<dbReference type="InterPro" id="IPR052256">
    <property type="entry name" value="E3_ubiquitin-ligase_CHFR"/>
</dbReference>
<keyword evidence="13" id="KW-0862">Zinc</keyword>
<feature type="compositionally biased region" description="Low complexity" evidence="19">
    <location>
        <begin position="167"/>
        <end position="176"/>
    </location>
</feature>
<dbReference type="EMBL" id="SRMA01026104">
    <property type="protein sequence ID" value="TRY87716.1"/>
    <property type="molecule type" value="Genomic_DNA"/>
</dbReference>
<accession>A0A553QCR7</accession>
<evidence type="ECO:0000259" key="20">
    <source>
        <dbReference type="PROSITE" id="PS50006"/>
    </source>
</evidence>
<evidence type="ECO:0000256" key="14">
    <source>
        <dbReference type="ARBA" id="ARBA00023242"/>
    </source>
</evidence>
<sequence>MHMLDVTQTLPPPVVSSSVIICRRISCLDILSDSWKIMTHQDSSQAWGKLVKVDGSPASEILLVNRECTIGRKKGNHCKITHDQISGKVWLEDMSTNGTVINMSKVVKKQMHLLQNEDVIYFVYRKNEPEQNIAYMYQTMSSQNSASEGVQEAGREEDADLTETESEPTPVEPVIVKPLPQSGHEDPQASTSSSSLHFYNMPLPTCSGNLAARNIPVSSSMVCKGEPEMTRTSESPGEPVISHTSLKWTYWNKGGHAEQEELVPRKKRKTDRDDPVGFGSTDGDSAVSADGGATGKSKHEGAKRDKMEESLSCIICQDLLYDCISLQPCMHTFCSACYSGWMDRSSLCPTCRCPVERIRKNHILNNLVEAYLLQHPEKCRNEEDLRNMDARNKITQDMLQPKVERSQPYMMCRQCPGYCKELNPPLWICEPALPEAPAKVPPDGPSTSSDTASAPQEFWCPPQGSHLICSCCLQPMPDRRIDFPPPLMSPQH</sequence>
<dbReference type="GO" id="GO:0051301">
    <property type="term" value="P:cell division"/>
    <property type="evidence" value="ECO:0007669"/>
    <property type="project" value="UniProtKB-KW"/>
</dbReference>
<dbReference type="GO" id="GO:0016567">
    <property type="term" value="P:protein ubiquitination"/>
    <property type="evidence" value="ECO:0007669"/>
    <property type="project" value="UniProtKB-UniPathway"/>
</dbReference>
<evidence type="ECO:0000256" key="9">
    <source>
        <dbReference type="ARBA" id="ARBA00022723"/>
    </source>
</evidence>
<dbReference type="GO" id="GO:0008270">
    <property type="term" value="F:zinc ion binding"/>
    <property type="evidence" value="ECO:0007669"/>
    <property type="project" value="UniProtKB-KW"/>
</dbReference>
<feature type="compositionally biased region" description="Basic and acidic residues" evidence="19">
    <location>
        <begin position="257"/>
        <end position="275"/>
    </location>
</feature>
<dbReference type="PROSITE" id="PS50089">
    <property type="entry name" value="ZF_RING_2"/>
    <property type="match status" value="1"/>
</dbReference>
<dbReference type="PROSITE" id="PS50006">
    <property type="entry name" value="FHA_DOMAIN"/>
    <property type="match status" value="1"/>
</dbReference>
<evidence type="ECO:0000256" key="13">
    <source>
        <dbReference type="ARBA" id="ARBA00022833"/>
    </source>
</evidence>
<keyword evidence="11" id="KW-0498">Mitosis</keyword>
<keyword evidence="9" id="KW-0479">Metal-binding</keyword>
<evidence type="ECO:0000256" key="15">
    <source>
        <dbReference type="ARBA" id="ARBA00023306"/>
    </source>
</evidence>
<evidence type="ECO:0000256" key="10">
    <source>
        <dbReference type="ARBA" id="ARBA00022771"/>
    </source>
</evidence>
<reference evidence="22 23" key="1">
    <citation type="journal article" date="2019" name="Sci. Data">
        <title>Hybrid genome assembly and annotation of Danionella translucida.</title>
        <authorList>
            <person name="Kadobianskyi M."/>
            <person name="Schulze L."/>
            <person name="Schuelke M."/>
            <person name="Judkewitz B."/>
        </authorList>
    </citation>
    <scope>NUCLEOTIDE SEQUENCE [LARGE SCALE GENOMIC DNA]</scope>
    <source>
        <strain evidence="22 23">Bolton</strain>
    </source>
</reference>
<dbReference type="SMART" id="SM00184">
    <property type="entry name" value="RING"/>
    <property type="match status" value="1"/>
</dbReference>
<dbReference type="Gene3D" id="3.30.40.140">
    <property type="match status" value="1"/>
</dbReference>
<dbReference type="Gene3D" id="2.60.200.20">
    <property type="match status" value="1"/>
</dbReference>
<feature type="compositionally biased region" description="Acidic residues" evidence="19">
    <location>
        <begin position="155"/>
        <end position="166"/>
    </location>
</feature>
<keyword evidence="7" id="KW-0132">Cell division</keyword>
<dbReference type="Pfam" id="PF17979">
    <property type="entry name" value="zf-CRD"/>
    <property type="match status" value="1"/>
</dbReference>
<keyword evidence="15" id="KW-0131">Cell cycle</keyword>
<dbReference type="InterPro" id="IPR001841">
    <property type="entry name" value="Znf_RING"/>
</dbReference>
<comment type="caution">
    <text evidence="22">The sequence shown here is derived from an EMBL/GenBank/DDBJ whole genome shotgun (WGS) entry which is preliminary data.</text>
</comment>
<reference evidence="22" key="2">
    <citation type="submission" date="2019-04" db="EMBL/GenBank/DDBJ databases">
        <authorList>
            <person name="Kadobianskyi M."/>
            <person name="Schulze L."/>
            <person name="Schuelke M."/>
            <person name="Judkewitz B."/>
        </authorList>
    </citation>
    <scope>NUCLEOTIDE SEQUENCE</scope>
    <source>
        <strain evidence="22">Bolton</strain>
        <tissue evidence="22">Whole-body</tissue>
    </source>
</reference>
<keyword evidence="14" id="KW-0539">Nucleus</keyword>
<dbReference type="CDD" id="cd22672">
    <property type="entry name" value="FHA_CHFR"/>
    <property type="match status" value="1"/>
</dbReference>
<dbReference type="EC" id="2.3.2.27" evidence="5"/>
<dbReference type="EMBL" id="SRMA01026104">
    <property type="protein sequence ID" value="TRY87717.1"/>
    <property type="molecule type" value="Genomic_DNA"/>
</dbReference>
<dbReference type="PANTHER" id="PTHR16079">
    <property type="entry name" value="UBIQUITIN LIGASE PROTEIN CHFR"/>
    <property type="match status" value="1"/>
</dbReference>
<proteinExistence type="inferred from homology"/>
<dbReference type="OrthoDB" id="1305878at2759"/>
<comment type="similarity">
    <text evidence="4">Belongs to the CHFR family.</text>
</comment>
<dbReference type="Pfam" id="PF13923">
    <property type="entry name" value="zf-C3HC4_2"/>
    <property type="match status" value="1"/>
</dbReference>
<dbReference type="InterPro" id="IPR017907">
    <property type="entry name" value="Znf_RING_CS"/>
</dbReference>
<feature type="region of interest" description="Disordered" evidence="19">
    <location>
        <begin position="257"/>
        <end position="303"/>
    </location>
</feature>
<evidence type="ECO:0000256" key="8">
    <source>
        <dbReference type="ARBA" id="ARBA00022679"/>
    </source>
</evidence>
<evidence type="ECO:0000313" key="23">
    <source>
        <dbReference type="Proteomes" id="UP000316079"/>
    </source>
</evidence>
<evidence type="ECO:0000256" key="3">
    <source>
        <dbReference type="ARBA" id="ARBA00004906"/>
    </source>
</evidence>
<dbReference type="Pfam" id="PF00498">
    <property type="entry name" value="FHA"/>
    <property type="match status" value="1"/>
</dbReference>
<feature type="region of interest" description="Disordered" evidence="19">
    <location>
        <begin position="144"/>
        <end position="195"/>
    </location>
</feature>
<dbReference type="InterPro" id="IPR000253">
    <property type="entry name" value="FHA_dom"/>
</dbReference>
<evidence type="ECO:0000256" key="2">
    <source>
        <dbReference type="ARBA" id="ARBA00004322"/>
    </source>
</evidence>
<dbReference type="InterPro" id="IPR040909">
    <property type="entry name" value="CHFR_Znf-CRD"/>
</dbReference>
<keyword evidence="8" id="KW-0808">Transferase</keyword>
<evidence type="ECO:0000256" key="12">
    <source>
        <dbReference type="ARBA" id="ARBA00022786"/>
    </source>
</evidence>
<evidence type="ECO:0000256" key="5">
    <source>
        <dbReference type="ARBA" id="ARBA00012483"/>
    </source>
</evidence>
<dbReference type="GO" id="GO:0016605">
    <property type="term" value="C:PML body"/>
    <property type="evidence" value="ECO:0007669"/>
    <property type="project" value="UniProtKB-SubCell"/>
</dbReference>
<keyword evidence="10 18" id="KW-0863">Zinc-finger</keyword>
<name>A0A553QCR7_9TELE</name>
<keyword evidence="12" id="KW-0833">Ubl conjugation pathway</keyword>
<comment type="catalytic activity">
    <reaction evidence="1">
        <text>S-ubiquitinyl-[E2 ubiquitin-conjugating enzyme]-L-cysteine + [acceptor protein]-L-lysine = [E2 ubiquitin-conjugating enzyme]-L-cysteine + N(6)-ubiquitinyl-[acceptor protein]-L-lysine.</text>
        <dbReference type="EC" id="2.3.2.27"/>
    </reaction>
</comment>
<protein>
    <recommendedName>
        <fullName evidence="6">E3 ubiquitin-protein ligase CHFR</fullName>
        <ecNumber evidence="5">2.3.2.27</ecNumber>
    </recommendedName>
    <alternativeName>
        <fullName evidence="17">Checkpoint with forkhead and RING finger domains protein</fullName>
    </alternativeName>
    <alternativeName>
        <fullName evidence="16">RING-type E3 ubiquitin transferase CHFR</fullName>
    </alternativeName>
</protein>
<dbReference type="FunFam" id="3.30.40.10:FF:000203">
    <property type="entry name" value="E3 ubiquitin-protein ligase CHFR isoform X1"/>
    <property type="match status" value="1"/>
</dbReference>
<feature type="domain" description="RING-type" evidence="21">
    <location>
        <begin position="313"/>
        <end position="352"/>
    </location>
</feature>